<dbReference type="Proteomes" id="UP001367676">
    <property type="component" value="Unassembled WGS sequence"/>
</dbReference>
<dbReference type="InterPro" id="IPR036869">
    <property type="entry name" value="J_dom_sf"/>
</dbReference>
<keyword evidence="4 8" id="KW-1133">Transmembrane helix</keyword>
<feature type="domain" description="Myb-like" evidence="11">
    <location>
        <begin position="378"/>
        <end position="433"/>
    </location>
</feature>
<feature type="compositionally biased region" description="Basic and acidic residues" evidence="7">
    <location>
        <begin position="439"/>
        <end position="455"/>
    </location>
</feature>
<comment type="caution">
    <text evidence="12">The sequence shown here is derived from an EMBL/GenBank/DDBJ whole genome shotgun (WGS) entry which is preliminary data.</text>
</comment>
<evidence type="ECO:0000313" key="12">
    <source>
        <dbReference type="EMBL" id="KAK7600996.1"/>
    </source>
</evidence>
<evidence type="ECO:0000259" key="10">
    <source>
        <dbReference type="PROSITE" id="PS50076"/>
    </source>
</evidence>
<evidence type="ECO:0000313" key="13">
    <source>
        <dbReference type="Proteomes" id="UP001367676"/>
    </source>
</evidence>
<dbReference type="GO" id="GO:0012505">
    <property type="term" value="C:endomembrane system"/>
    <property type="evidence" value="ECO:0007669"/>
    <property type="project" value="UniProtKB-SubCell"/>
</dbReference>
<feature type="signal peptide" evidence="9">
    <location>
        <begin position="1"/>
        <end position="25"/>
    </location>
</feature>
<evidence type="ECO:0008006" key="14">
    <source>
        <dbReference type="Google" id="ProtNLM"/>
    </source>
</evidence>
<accession>A0AAN9Y6K6</accession>
<dbReference type="SUPFAM" id="SSF46565">
    <property type="entry name" value="Chaperone J-domain"/>
    <property type="match status" value="1"/>
</dbReference>
<dbReference type="InterPro" id="IPR001623">
    <property type="entry name" value="DnaJ_domain"/>
</dbReference>
<gene>
    <name evidence="12" type="ORF">V9T40_008437</name>
</gene>
<comment type="subcellular location">
    <subcellularLocation>
        <location evidence="6">Endomembrane system</location>
        <topology evidence="6">Single-pass membrane protein</topology>
    </subcellularLocation>
    <subcellularLocation>
        <location evidence="1">Nucleus</location>
    </subcellularLocation>
</comment>
<dbReference type="AlphaFoldDB" id="A0AAN9Y6K6"/>
<dbReference type="PROSITE" id="PS50090">
    <property type="entry name" value="MYB_LIKE"/>
    <property type="match status" value="2"/>
</dbReference>
<proteinExistence type="predicted"/>
<dbReference type="PROSITE" id="PS50076">
    <property type="entry name" value="DNAJ_2"/>
    <property type="match status" value="1"/>
</dbReference>
<keyword evidence="13" id="KW-1185">Reference proteome</keyword>
<dbReference type="CDD" id="cd00167">
    <property type="entry name" value="SANT"/>
    <property type="match status" value="2"/>
</dbReference>
<keyword evidence="2 8" id="KW-0812">Transmembrane</keyword>
<feature type="compositionally biased region" description="Polar residues" evidence="7">
    <location>
        <begin position="474"/>
        <end position="484"/>
    </location>
</feature>
<dbReference type="SMART" id="SM00271">
    <property type="entry name" value="DnaJ"/>
    <property type="match status" value="1"/>
</dbReference>
<feature type="region of interest" description="Disordered" evidence="7">
    <location>
        <begin position="271"/>
        <end position="290"/>
    </location>
</feature>
<evidence type="ECO:0000256" key="8">
    <source>
        <dbReference type="SAM" id="Phobius"/>
    </source>
</evidence>
<feature type="compositionally biased region" description="Polar residues" evidence="7">
    <location>
        <begin position="278"/>
        <end position="290"/>
    </location>
</feature>
<protein>
    <recommendedName>
        <fullName evidence="14">DnaJ-like protein</fullName>
    </recommendedName>
</protein>
<dbReference type="InterPro" id="IPR001005">
    <property type="entry name" value="SANT/Myb"/>
</dbReference>
<feature type="chain" id="PRO_5042861600" description="DnaJ-like protein" evidence="9">
    <location>
        <begin position="26"/>
        <end position="484"/>
    </location>
</feature>
<dbReference type="Pfam" id="PF00249">
    <property type="entry name" value="Myb_DNA-binding"/>
    <property type="match status" value="1"/>
</dbReference>
<dbReference type="InterPro" id="IPR009057">
    <property type="entry name" value="Homeodomain-like_sf"/>
</dbReference>
<evidence type="ECO:0000259" key="11">
    <source>
        <dbReference type="PROSITE" id="PS50090"/>
    </source>
</evidence>
<dbReference type="InterPro" id="IPR052606">
    <property type="entry name" value="DnaJ_domain_protein"/>
</dbReference>
<sequence>MGTGLPKSHIILFAALLIFIENVKSWNTDELEVFDAADEIKQNFYGLLNVSPKADFATIRKSFRLRSLAIHPDHNPSPTADEEFRHLVLAYDILKSAEKRKYYDNILENGLPDWRQAVYYYRRVRKMGMQEMLLILTIIISIGQYLVAWGSYLEQKFTLKELLKGRDKKLLKKTKRGKNENLFSDEFIESNIPKPSIRNTLPFQLVNLFKGIVIFLIKLLFKTIKGCWNREPKLKENIRPRSENLFPRPVQDRPKKMKKVNFIPELIEDPPEKRSSVHSKSPELSTESSPVISGGLWTDDDILMLVKLVNKHPAGEPERWTKIAQSMNRSVPEVTHMANKIKDNDFRIPAESEKPEIEEEPRKVKTKGGKLGVKITEEVEAKNSSWNQAQQKAFEMALMKYSKKTVIDRWEKIANCVPGKTKEDCILRYKKIAAVVRQKQSDDEHTEELHKKNNETDENSPINDDNQTDDEKNSLVTDTSCMEE</sequence>
<dbReference type="Gene3D" id="1.10.287.110">
    <property type="entry name" value="DnaJ domain"/>
    <property type="match status" value="1"/>
</dbReference>
<evidence type="ECO:0000256" key="7">
    <source>
        <dbReference type="SAM" id="MobiDB-lite"/>
    </source>
</evidence>
<keyword evidence="5 8" id="KW-0472">Membrane</keyword>
<feature type="region of interest" description="Disordered" evidence="7">
    <location>
        <begin position="437"/>
        <end position="484"/>
    </location>
</feature>
<feature type="transmembrane region" description="Helical" evidence="8">
    <location>
        <begin position="132"/>
        <end position="152"/>
    </location>
</feature>
<dbReference type="PANTHER" id="PTHR44653:SF2">
    <property type="entry name" value="DNAJ HOMOLOG SUBFAMILY C MEMBER 1"/>
    <property type="match status" value="1"/>
</dbReference>
<name>A0AAN9Y6K6_9HEMI</name>
<dbReference type="CDD" id="cd06257">
    <property type="entry name" value="DnaJ"/>
    <property type="match status" value="1"/>
</dbReference>
<feature type="domain" description="Myb-like" evidence="11">
    <location>
        <begin position="289"/>
        <end position="330"/>
    </location>
</feature>
<evidence type="ECO:0000256" key="5">
    <source>
        <dbReference type="ARBA" id="ARBA00023136"/>
    </source>
</evidence>
<dbReference type="Gene3D" id="1.10.10.60">
    <property type="entry name" value="Homeodomain-like"/>
    <property type="match status" value="2"/>
</dbReference>
<evidence type="ECO:0000256" key="2">
    <source>
        <dbReference type="ARBA" id="ARBA00022692"/>
    </source>
</evidence>
<dbReference type="GO" id="GO:0005634">
    <property type="term" value="C:nucleus"/>
    <property type="evidence" value="ECO:0007669"/>
    <property type="project" value="UniProtKB-SubCell"/>
</dbReference>
<dbReference type="PRINTS" id="PR00625">
    <property type="entry name" value="JDOMAIN"/>
</dbReference>
<dbReference type="Pfam" id="PF00226">
    <property type="entry name" value="DnaJ"/>
    <property type="match status" value="1"/>
</dbReference>
<dbReference type="EMBL" id="JBBCAQ010000010">
    <property type="protein sequence ID" value="KAK7600996.1"/>
    <property type="molecule type" value="Genomic_DNA"/>
</dbReference>
<reference evidence="12 13" key="1">
    <citation type="submission" date="2024-03" db="EMBL/GenBank/DDBJ databases">
        <title>Adaptation during the transition from Ophiocordyceps entomopathogen to insect associate is accompanied by gene loss and intensified selection.</title>
        <authorList>
            <person name="Ward C.M."/>
            <person name="Onetto C.A."/>
            <person name="Borneman A.R."/>
        </authorList>
    </citation>
    <scope>NUCLEOTIDE SEQUENCE [LARGE SCALE GENOMIC DNA]</scope>
    <source>
        <strain evidence="12">AWRI1</strain>
        <tissue evidence="12">Single Adult Female</tissue>
    </source>
</reference>
<evidence type="ECO:0000256" key="3">
    <source>
        <dbReference type="ARBA" id="ARBA00022729"/>
    </source>
</evidence>
<feature type="domain" description="J" evidence="10">
    <location>
        <begin position="43"/>
        <end position="107"/>
    </location>
</feature>
<dbReference type="SUPFAM" id="SSF46689">
    <property type="entry name" value="Homeodomain-like"/>
    <property type="match status" value="2"/>
</dbReference>
<dbReference type="Pfam" id="PF23082">
    <property type="entry name" value="Myb_DNA-binding_2"/>
    <property type="match status" value="1"/>
</dbReference>
<keyword evidence="3 9" id="KW-0732">Signal</keyword>
<evidence type="ECO:0000256" key="6">
    <source>
        <dbReference type="ARBA" id="ARBA00037847"/>
    </source>
</evidence>
<dbReference type="SMART" id="SM00717">
    <property type="entry name" value="SANT"/>
    <property type="match status" value="2"/>
</dbReference>
<organism evidence="12 13">
    <name type="scientific">Parthenolecanium corni</name>
    <dbReference type="NCBI Taxonomy" id="536013"/>
    <lineage>
        <taxon>Eukaryota</taxon>
        <taxon>Metazoa</taxon>
        <taxon>Ecdysozoa</taxon>
        <taxon>Arthropoda</taxon>
        <taxon>Hexapoda</taxon>
        <taxon>Insecta</taxon>
        <taxon>Pterygota</taxon>
        <taxon>Neoptera</taxon>
        <taxon>Paraneoptera</taxon>
        <taxon>Hemiptera</taxon>
        <taxon>Sternorrhyncha</taxon>
        <taxon>Coccoidea</taxon>
        <taxon>Coccidae</taxon>
        <taxon>Parthenolecanium</taxon>
    </lineage>
</organism>
<dbReference type="PANTHER" id="PTHR44653">
    <property type="entry name" value="DNAJ HOMOLOG SUBFAMILY C MEMBER 1"/>
    <property type="match status" value="1"/>
</dbReference>
<evidence type="ECO:0000256" key="9">
    <source>
        <dbReference type="SAM" id="SignalP"/>
    </source>
</evidence>
<evidence type="ECO:0000256" key="1">
    <source>
        <dbReference type="ARBA" id="ARBA00004123"/>
    </source>
</evidence>
<evidence type="ECO:0000256" key="4">
    <source>
        <dbReference type="ARBA" id="ARBA00022989"/>
    </source>
</evidence>